<evidence type="ECO:0000313" key="4">
    <source>
        <dbReference type="Proteomes" id="UP000504633"/>
    </source>
</evidence>
<feature type="compositionally biased region" description="Polar residues" evidence="2">
    <location>
        <begin position="123"/>
        <end position="146"/>
    </location>
</feature>
<dbReference type="OMA" id="WHEAASQ"/>
<dbReference type="InterPro" id="IPR047922">
    <property type="entry name" value="FBXL6_F-box"/>
</dbReference>
<dbReference type="Gene3D" id="3.80.10.10">
    <property type="entry name" value="Ribonuclease Inhibitor"/>
    <property type="match status" value="2"/>
</dbReference>
<dbReference type="RefSeq" id="XP_023179467.2">
    <property type="nucleotide sequence ID" value="XM_023323699.2"/>
</dbReference>
<feature type="compositionally biased region" description="Basic and acidic residues" evidence="2">
    <location>
        <begin position="31"/>
        <end position="46"/>
    </location>
</feature>
<reference evidence="5" key="1">
    <citation type="submission" date="2025-08" db="UniProtKB">
        <authorList>
            <consortium name="RefSeq"/>
        </authorList>
    </citation>
    <scope>IDENTIFICATION</scope>
    <source>
        <strain evidence="5">15085-1641.00</strain>
        <tissue evidence="5">Whole body</tissue>
    </source>
</reference>
<dbReference type="PANTHER" id="PTHR38926:SF5">
    <property type="entry name" value="F-BOX AND LEUCINE-RICH REPEAT PROTEIN 6"/>
    <property type="match status" value="1"/>
</dbReference>
<evidence type="ECO:0000256" key="1">
    <source>
        <dbReference type="ARBA" id="ARBA00022786"/>
    </source>
</evidence>
<name>A0A6J1MJY3_DROHY</name>
<dbReference type="PANTHER" id="PTHR38926">
    <property type="entry name" value="F-BOX DOMAIN CONTAINING PROTEIN, EXPRESSED"/>
    <property type="match status" value="1"/>
</dbReference>
<dbReference type="InterPro" id="IPR001611">
    <property type="entry name" value="Leu-rich_rpt"/>
</dbReference>
<dbReference type="InterPro" id="IPR036047">
    <property type="entry name" value="F-box-like_dom_sf"/>
</dbReference>
<dbReference type="GeneID" id="111605261"/>
<evidence type="ECO:0000313" key="5">
    <source>
        <dbReference type="RefSeq" id="XP_023179467.2"/>
    </source>
</evidence>
<organism evidence="4 5">
    <name type="scientific">Drosophila hydei</name>
    <name type="common">Fruit fly</name>
    <dbReference type="NCBI Taxonomy" id="7224"/>
    <lineage>
        <taxon>Eukaryota</taxon>
        <taxon>Metazoa</taxon>
        <taxon>Ecdysozoa</taxon>
        <taxon>Arthropoda</taxon>
        <taxon>Hexapoda</taxon>
        <taxon>Insecta</taxon>
        <taxon>Pterygota</taxon>
        <taxon>Neoptera</taxon>
        <taxon>Endopterygota</taxon>
        <taxon>Diptera</taxon>
        <taxon>Brachycera</taxon>
        <taxon>Muscomorpha</taxon>
        <taxon>Ephydroidea</taxon>
        <taxon>Drosophilidae</taxon>
        <taxon>Drosophila</taxon>
    </lineage>
</organism>
<feature type="compositionally biased region" description="Low complexity" evidence="2">
    <location>
        <begin position="76"/>
        <end position="113"/>
    </location>
</feature>
<dbReference type="FunFam" id="3.80.10.10:FF:000741">
    <property type="entry name" value="Uncharacterized protein, isoform A"/>
    <property type="match status" value="1"/>
</dbReference>
<proteinExistence type="predicted"/>
<dbReference type="AlphaFoldDB" id="A0A6J1MJY3"/>
<dbReference type="Proteomes" id="UP000504633">
    <property type="component" value="Unplaced"/>
</dbReference>
<feature type="domain" description="F-box" evidence="3">
    <location>
        <begin position="328"/>
        <end position="375"/>
    </location>
</feature>
<dbReference type="KEGG" id="dhe:111605261"/>
<evidence type="ECO:0000259" key="3">
    <source>
        <dbReference type="Pfam" id="PF12937"/>
    </source>
</evidence>
<dbReference type="Pfam" id="PF12937">
    <property type="entry name" value="F-box-like"/>
    <property type="match status" value="1"/>
</dbReference>
<feature type="region of interest" description="Disordered" evidence="2">
    <location>
        <begin position="73"/>
        <end position="186"/>
    </location>
</feature>
<dbReference type="SUPFAM" id="SSF52047">
    <property type="entry name" value="RNI-like"/>
    <property type="match status" value="1"/>
</dbReference>
<dbReference type="InterPro" id="IPR001810">
    <property type="entry name" value="F-box_dom"/>
</dbReference>
<gene>
    <name evidence="5" type="primary">LOC111605261</name>
</gene>
<dbReference type="SUPFAM" id="SSF81383">
    <property type="entry name" value="F-box domain"/>
    <property type="match status" value="1"/>
</dbReference>
<dbReference type="Gene3D" id="1.20.1280.50">
    <property type="match status" value="1"/>
</dbReference>
<dbReference type="InterPro" id="IPR006553">
    <property type="entry name" value="Leu-rich_rpt_Cys-con_subtyp"/>
</dbReference>
<sequence length="751" mass="81432">MSEITDNAKETTTTNDVEKNDEQEGNAANIKESKDSDADVTTKDTDTDADSVQAQSEQCLSVKPINSSVTTVDINTLTPSTPSQTPPQLLAAETSATTTTATAASSGGTSATAIPENILSPPKSETQTDETNTATSTSCSPASEGQRSPIAEPDLQPQDDKPAPKEEELDKATTVNGTIPKSGKPLVTALNKKLNKSATTSPRASRARKLKALPMYESEISDHKVGIKLCIKKSEAAAGGAEMPATGAIATPVAPSPRSASSAAKPARKRVRKPKQQDSDESEYEPRKKKGGSGGSSNNSERQKRISNAAAAEADAEPIEQSAWGHGLPEEVLFHIFEHVVDKEGCLPTLFRLGRVCSLWRQVSLRPTLWRTMDLTTWIKEKYRTELKLKWFVDNRCSACTELNVSNWKISDINCFLVKLSSGCPNLTGITLSGWKGFTSDHLTYLVDNMQKLQRLDLSSINVEMNASKSAVGVNSLCNALQTMGSRLTHLYLAHNRLAGIPNIVSVLATYCPNLTLLDLSNVTTQATSHGVLYIEKLQHGCQKLKVLRVTNSHITPSTAGMQEIMDSPGFPNLEELSVAALTDESRIISDDHLQRILKSSSKLKLLDVRNCTRLTHESLIRLPAWDIKHLFLSGCSVTRDMGSGLELIASKWAHSLIELDLAWANVQQPIDNALRALAEKGKESPLAHLNLCGSSVSEDAVKEILTNCVHMSSINLASCRGLPRGVKRLMQGPQELHELREVLGVQLKVQ</sequence>
<dbReference type="PROSITE" id="PS51450">
    <property type="entry name" value="LRR"/>
    <property type="match status" value="1"/>
</dbReference>
<feature type="region of interest" description="Disordered" evidence="2">
    <location>
        <begin position="248"/>
        <end position="313"/>
    </location>
</feature>
<keyword evidence="1" id="KW-0833">Ubl conjugation pathway</keyword>
<feature type="compositionally biased region" description="Basic and acidic residues" evidence="2">
    <location>
        <begin position="158"/>
        <end position="171"/>
    </location>
</feature>
<dbReference type="CDD" id="cd22119">
    <property type="entry name" value="F-box_FBXL6"/>
    <property type="match status" value="1"/>
</dbReference>
<keyword evidence="4" id="KW-1185">Reference proteome</keyword>
<feature type="compositionally biased region" description="Low complexity" evidence="2">
    <location>
        <begin position="252"/>
        <end position="265"/>
    </location>
</feature>
<accession>A0A6J1MJY3</accession>
<dbReference type="GO" id="GO:0019005">
    <property type="term" value="C:SCF ubiquitin ligase complex"/>
    <property type="evidence" value="ECO:0007669"/>
    <property type="project" value="InterPro"/>
</dbReference>
<feature type="region of interest" description="Disordered" evidence="2">
    <location>
        <begin position="1"/>
        <end position="59"/>
    </location>
</feature>
<dbReference type="SMART" id="SM00367">
    <property type="entry name" value="LRR_CC"/>
    <property type="match status" value="6"/>
</dbReference>
<dbReference type="CTD" id="36201"/>
<dbReference type="OrthoDB" id="3134645at2759"/>
<protein>
    <submittedName>
        <fullName evidence="5">F-box/LRR-repeat protein 6</fullName>
    </submittedName>
</protein>
<evidence type="ECO:0000256" key="2">
    <source>
        <dbReference type="SAM" id="MobiDB-lite"/>
    </source>
</evidence>
<dbReference type="InterPro" id="IPR032675">
    <property type="entry name" value="LRR_dom_sf"/>
</dbReference>